<sequence length="74" mass="7799">MGCNGKPDRLSYVATKKKTSTITQKNTAVTSAVKQAGQPALFTCGPHVNVDVKEGCGSFEPRGSTSSNHLVFTI</sequence>
<organism evidence="1 2">
    <name type="scientific">Zoarces viviparus</name>
    <name type="common">Viviparous eelpout</name>
    <name type="synonym">Blennius viviparus</name>
    <dbReference type="NCBI Taxonomy" id="48416"/>
    <lineage>
        <taxon>Eukaryota</taxon>
        <taxon>Metazoa</taxon>
        <taxon>Chordata</taxon>
        <taxon>Craniata</taxon>
        <taxon>Vertebrata</taxon>
        <taxon>Euteleostomi</taxon>
        <taxon>Actinopterygii</taxon>
        <taxon>Neopterygii</taxon>
        <taxon>Teleostei</taxon>
        <taxon>Neoteleostei</taxon>
        <taxon>Acanthomorphata</taxon>
        <taxon>Eupercaria</taxon>
        <taxon>Perciformes</taxon>
        <taxon>Cottioidei</taxon>
        <taxon>Zoarcales</taxon>
        <taxon>Zoarcidae</taxon>
        <taxon>Zoarcinae</taxon>
        <taxon>Zoarces</taxon>
    </lineage>
</organism>
<dbReference type="Proteomes" id="UP001488805">
    <property type="component" value="Unassembled WGS sequence"/>
</dbReference>
<protein>
    <submittedName>
        <fullName evidence="1">Uncharacterized protein</fullName>
    </submittedName>
</protein>
<gene>
    <name evidence="1" type="ORF">VZT92_025729</name>
</gene>
<accession>A0AAW1DYY8</accession>
<name>A0AAW1DYY8_ZOAVI</name>
<keyword evidence="2" id="KW-1185">Reference proteome</keyword>
<comment type="caution">
    <text evidence="1">The sequence shown here is derived from an EMBL/GenBank/DDBJ whole genome shotgun (WGS) entry which is preliminary data.</text>
</comment>
<reference evidence="1 2" key="1">
    <citation type="journal article" date="2024" name="Genome Biol. Evol.">
        <title>Chromosome-level genome assembly of the viviparous eelpout Zoarces viviparus.</title>
        <authorList>
            <person name="Fuhrmann N."/>
            <person name="Brasseur M.V."/>
            <person name="Bakowski C.E."/>
            <person name="Podsiadlowski L."/>
            <person name="Prost S."/>
            <person name="Krehenwinkel H."/>
            <person name="Mayer C."/>
        </authorList>
    </citation>
    <scope>NUCLEOTIDE SEQUENCE [LARGE SCALE GENOMIC DNA]</scope>
    <source>
        <strain evidence="1">NO-MEL_2022_Ind0_liver</strain>
    </source>
</reference>
<dbReference type="AlphaFoldDB" id="A0AAW1DYY8"/>
<evidence type="ECO:0000313" key="2">
    <source>
        <dbReference type="Proteomes" id="UP001488805"/>
    </source>
</evidence>
<evidence type="ECO:0000313" key="1">
    <source>
        <dbReference type="EMBL" id="KAK9515058.1"/>
    </source>
</evidence>
<dbReference type="EMBL" id="JBCEZU010000586">
    <property type="protein sequence ID" value="KAK9515058.1"/>
    <property type="molecule type" value="Genomic_DNA"/>
</dbReference>
<proteinExistence type="predicted"/>